<gene>
    <name evidence="2" type="ORF">EGW08_001372</name>
</gene>
<dbReference type="AlphaFoldDB" id="A0A3S1A524"/>
<keyword evidence="3" id="KW-1185">Reference proteome</keyword>
<evidence type="ECO:0000256" key="1">
    <source>
        <dbReference type="SAM" id="MobiDB-lite"/>
    </source>
</evidence>
<feature type="compositionally biased region" description="Polar residues" evidence="1">
    <location>
        <begin position="171"/>
        <end position="189"/>
    </location>
</feature>
<feature type="region of interest" description="Disordered" evidence="1">
    <location>
        <begin position="383"/>
        <end position="418"/>
    </location>
</feature>
<feature type="compositionally biased region" description="Basic residues" evidence="1">
    <location>
        <begin position="629"/>
        <end position="643"/>
    </location>
</feature>
<reference evidence="2 3" key="1">
    <citation type="submission" date="2019-01" db="EMBL/GenBank/DDBJ databases">
        <title>A draft genome assembly of the solar-powered sea slug Elysia chlorotica.</title>
        <authorList>
            <person name="Cai H."/>
            <person name="Li Q."/>
            <person name="Fang X."/>
            <person name="Li J."/>
            <person name="Curtis N.E."/>
            <person name="Altenburger A."/>
            <person name="Shibata T."/>
            <person name="Feng M."/>
            <person name="Maeda T."/>
            <person name="Schwartz J.A."/>
            <person name="Shigenobu S."/>
            <person name="Lundholm N."/>
            <person name="Nishiyama T."/>
            <person name="Yang H."/>
            <person name="Hasebe M."/>
            <person name="Li S."/>
            <person name="Pierce S.K."/>
            <person name="Wang J."/>
        </authorList>
    </citation>
    <scope>NUCLEOTIDE SEQUENCE [LARGE SCALE GENOMIC DNA]</scope>
    <source>
        <strain evidence="2">EC2010</strain>
        <tissue evidence="2">Whole organism of an adult</tissue>
    </source>
</reference>
<evidence type="ECO:0000313" key="2">
    <source>
        <dbReference type="EMBL" id="RUS90865.1"/>
    </source>
</evidence>
<comment type="caution">
    <text evidence="2">The sequence shown here is derived from an EMBL/GenBank/DDBJ whole genome shotgun (WGS) entry which is preliminary data.</text>
</comment>
<proteinExistence type="predicted"/>
<dbReference type="OrthoDB" id="6076093at2759"/>
<feature type="region of interest" description="Disordered" evidence="1">
    <location>
        <begin position="849"/>
        <end position="874"/>
    </location>
</feature>
<name>A0A3S1A524_ELYCH</name>
<feature type="compositionally biased region" description="Low complexity" evidence="1">
    <location>
        <begin position="670"/>
        <end position="681"/>
    </location>
</feature>
<accession>A0A3S1A524</accession>
<feature type="region of interest" description="Disordered" evidence="1">
    <location>
        <begin position="171"/>
        <end position="192"/>
    </location>
</feature>
<evidence type="ECO:0000313" key="3">
    <source>
        <dbReference type="Proteomes" id="UP000271974"/>
    </source>
</evidence>
<feature type="region of interest" description="Disordered" evidence="1">
    <location>
        <begin position="618"/>
        <end position="687"/>
    </location>
</feature>
<protein>
    <submittedName>
        <fullName evidence="2">Uncharacterized protein</fullName>
    </submittedName>
</protein>
<dbReference type="Proteomes" id="UP000271974">
    <property type="component" value="Unassembled WGS sequence"/>
</dbReference>
<sequence>MFEVSDPLFEQRNLSALSNIDHVISTLAKANSQRSSGVQLYERKFRRNNSFEFEESLSLATDSDSVVMNPAPNFLSCSDLDLLKRMKAPQSGDGDILRMQPNVKDLQALSEMEEATTSPRFSLYSRLLMPDKASGSDAWPIPPPFNKTGDKQCNKTVGHVSGYALRRSATTHTQNLRSSLGTGKLNQKPSPRIHRLVGGMSRSKLRNQSHQGATRIQLVDNTEPAEGSCGENTEQRTNTDNIGGCGVLTYNTATGRHEWKLLDSSSTPSSILRCLKGHCKKNAPRHIKENLVPSGPRLPPYQKMERRWIEKKNSNPHSLPQIIDLNLKVEKCPQRPHKLDVCGEHINLPEACGPHVDQKTVQFPQVPRVQVVIPALEFSSNQDCVGQDCEDSQTDRPGEEMSPLSDNDGPGSQHHSSPLEISVVMPPSVSGKVSEEGDTEQDQAKVSEKTITLDSEQNNGCTNDITNNNCDEVRVRNHREHTTVWNWADNKDDEAGPFKCESSKLSFKDTTVQNIEIPGQSEEKELRSGQQKTVSHADAGEIIWSAQYRKPRHQDQVKCPKPVGSAEFSVCEWRRLRQGDAGHPPADLGYEMLRRQMLSTFKNRPYSVARCDDVTKDNKYNIKPFTPKNRGKKSPSSFKKKKKEASLPRLGKIGSPVIPPPYPRDHAWLSRSDSQSSDESQAGVIGRPMKSFSGTRLLRHYNPAVLRMRVELPPPDPNKLCFMSNIPGCSHEEILQCLETTYPEIKVASLQYDPIHLQDYRDPLNSGQSFKCMWLFTLTPESDASQLLLRGIRLRAQRMNIRRADDVYAEEQRSFSLCCEMLRRGLLVDGIDQQAELFDKLGRTQSQTVHSAYTKAERKPAGRTPAAGRNRIRN</sequence>
<organism evidence="2 3">
    <name type="scientific">Elysia chlorotica</name>
    <name type="common">Eastern emerald elysia</name>
    <name type="synonym">Sea slug</name>
    <dbReference type="NCBI Taxonomy" id="188477"/>
    <lineage>
        <taxon>Eukaryota</taxon>
        <taxon>Metazoa</taxon>
        <taxon>Spiralia</taxon>
        <taxon>Lophotrochozoa</taxon>
        <taxon>Mollusca</taxon>
        <taxon>Gastropoda</taxon>
        <taxon>Heterobranchia</taxon>
        <taxon>Euthyneura</taxon>
        <taxon>Panpulmonata</taxon>
        <taxon>Sacoglossa</taxon>
        <taxon>Placobranchoidea</taxon>
        <taxon>Plakobranchidae</taxon>
        <taxon>Elysia</taxon>
    </lineage>
</organism>
<dbReference type="EMBL" id="RQTK01000023">
    <property type="protein sequence ID" value="RUS90865.1"/>
    <property type="molecule type" value="Genomic_DNA"/>
</dbReference>